<dbReference type="GO" id="GO:0016740">
    <property type="term" value="F:transferase activity"/>
    <property type="evidence" value="ECO:0007669"/>
    <property type="project" value="UniProtKB-KW"/>
</dbReference>
<dbReference type="Pfam" id="PF00535">
    <property type="entry name" value="Glycos_transf_2"/>
    <property type="match status" value="1"/>
</dbReference>
<comment type="similarity">
    <text evidence="1">Belongs to the glycosyltransferase 2 family.</text>
</comment>
<feature type="domain" description="Glycosyltransferase 2-like" evidence="2">
    <location>
        <begin position="8"/>
        <end position="163"/>
    </location>
</feature>
<dbReference type="RefSeq" id="WP_062074263.1">
    <property type="nucleotide sequence ID" value="NZ_BBRC01000002.1"/>
</dbReference>
<dbReference type="PANTHER" id="PTHR48090">
    <property type="entry name" value="UNDECAPRENYL-PHOSPHATE 4-DEOXY-4-FORMAMIDO-L-ARABINOSE TRANSFERASE-RELATED"/>
    <property type="match status" value="1"/>
</dbReference>
<dbReference type="InterPro" id="IPR029044">
    <property type="entry name" value="Nucleotide-diphossugar_trans"/>
</dbReference>
<dbReference type="Gene3D" id="3.90.550.10">
    <property type="entry name" value="Spore Coat Polysaccharide Biosynthesis Protein SpsA, Chain A"/>
    <property type="match status" value="1"/>
</dbReference>
<dbReference type="Proteomes" id="UP000547973">
    <property type="component" value="Unassembled WGS sequence"/>
</dbReference>
<evidence type="ECO:0000256" key="1">
    <source>
        <dbReference type="ARBA" id="ARBA00006739"/>
    </source>
</evidence>
<sequence>MTPSPRVSIVIPAYNEGENIVAGLDRIVEAVTSDFELLVVVDTDGDTTIPVVDAYRDKRVRAVVQTYGRGPANAIRYGIDSAAAPTTVVTMADGCDDPQQIDDLVRLIERGVVVAAASRYMAGGQQVGGPRFKAFLSRTAGRTLYWFAGVGTRDATNSYKAYNTDFVRRVGIESRDGFEIGLELAAKARRHRQAVAEIPTIWLDRTFGQSNFKMSKWIPKYLHWYFYAYGGAKGMPSSPASPDITTSKGNNHG</sequence>
<evidence type="ECO:0000313" key="3">
    <source>
        <dbReference type="EMBL" id="NYI42441.1"/>
    </source>
</evidence>
<dbReference type="EMBL" id="JACBZO010000001">
    <property type="protein sequence ID" value="NYI42441.1"/>
    <property type="molecule type" value="Genomic_DNA"/>
</dbReference>
<name>A0A7Y9ZC70_9MICO</name>
<proteinExistence type="inferred from homology"/>
<evidence type="ECO:0000313" key="4">
    <source>
        <dbReference type="Proteomes" id="UP000547973"/>
    </source>
</evidence>
<dbReference type="InterPro" id="IPR001173">
    <property type="entry name" value="Glyco_trans_2-like"/>
</dbReference>
<accession>A0A7Y9ZC70</accession>
<organism evidence="3 4">
    <name type="scientific">Demequina lutea</name>
    <dbReference type="NCBI Taxonomy" id="431489"/>
    <lineage>
        <taxon>Bacteria</taxon>
        <taxon>Bacillati</taxon>
        <taxon>Actinomycetota</taxon>
        <taxon>Actinomycetes</taxon>
        <taxon>Micrococcales</taxon>
        <taxon>Demequinaceae</taxon>
        <taxon>Demequina</taxon>
    </lineage>
</organism>
<dbReference type="OrthoDB" id="9802632at2"/>
<evidence type="ECO:0000259" key="2">
    <source>
        <dbReference type="Pfam" id="PF00535"/>
    </source>
</evidence>
<dbReference type="InterPro" id="IPR050256">
    <property type="entry name" value="Glycosyltransferase_2"/>
</dbReference>
<dbReference type="PANTHER" id="PTHR48090:SF7">
    <property type="entry name" value="RFBJ PROTEIN"/>
    <property type="match status" value="1"/>
</dbReference>
<dbReference type="SUPFAM" id="SSF53448">
    <property type="entry name" value="Nucleotide-diphospho-sugar transferases"/>
    <property type="match status" value="1"/>
</dbReference>
<protein>
    <submittedName>
        <fullName evidence="3">Glycosyltransferase involved in cell wall biosynthesis</fullName>
    </submittedName>
</protein>
<dbReference type="AlphaFoldDB" id="A0A7Y9ZC70"/>
<gene>
    <name evidence="3" type="ORF">BKA03_002560</name>
</gene>
<keyword evidence="4" id="KW-1185">Reference proteome</keyword>
<keyword evidence="3" id="KW-0808">Transferase</keyword>
<comment type="caution">
    <text evidence="3">The sequence shown here is derived from an EMBL/GenBank/DDBJ whole genome shotgun (WGS) entry which is preliminary data.</text>
</comment>
<reference evidence="3 4" key="1">
    <citation type="submission" date="2020-07" db="EMBL/GenBank/DDBJ databases">
        <title>Sequencing the genomes of 1000 actinobacteria strains.</title>
        <authorList>
            <person name="Klenk H.-P."/>
        </authorList>
    </citation>
    <scope>NUCLEOTIDE SEQUENCE [LARGE SCALE GENOMIC DNA]</scope>
    <source>
        <strain evidence="3 4">DSM 19970</strain>
    </source>
</reference>